<feature type="transmembrane region" description="Helical" evidence="6">
    <location>
        <begin position="51"/>
        <end position="77"/>
    </location>
</feature>
<feature type="transmembrane region" description="Helical" evidence="6">
    <location>
        <begin position="349"/>
        <end position="373"/>
    </location>
</feature>
<evidence type="ECO:0000256" key="2">
    <source>
        <dbReference type="ARBA" id="ARBA00022475"/>
    </source>
</evidence>
<feature type="transmembrane region" description="Helical" evidence="6">
    <location>
        <begin position="320"/>
        <end position="343"/>
    </location>
</feature>
<evidence type="ECO:0000256" key="1">
    <source>
        <dbReference type="ARBA" id="ARBA00004651"/>
    </source>
</evidence>
<comment type="subcellular location">
    <subcellularLocation>
        <location evidence="1">Cell membrane</location>
        <topology evidence="1">Multi-pass membrane protein</topology>
    </subcellularLocation>
</comment>
<dbReference type="Proteomes" id="UP000239772">
    <property type="component" value="Unassembled WGS sequence"/>
</dbReference>
<evidence type="ECO:0000256" key="4">
    <source>
        <dbReference type="ARBA" id="ARBA00022989"/>
    </source>
</evidence>
<dbReference type="EMBL" id="PVZS01000003">
    <property type="protein sequence ID" value="PSC06498.1"/>
    <property type="molecule type" value="Genomic_DNA"/>
</dbReference>
<comment type="caution">
    <text evidence="7">The sequence shown here is derived from an EMBL/GenBank/DDBJ whole genome shotgun (WGS) entry which is preliminary data.</text>
</comment>
<keyword evidence="3 6" id="KW-0812">Transmembrane</keyword>
<keyword evidence="2" id="KW-1003">Cell membrane</keyword>
<evidence type="ECO:0000256" key="6">
    <source>
        <dbReference type="SAM" id="Phobius"/>
    </source>
</evidence>
<gene>
    <name evidence="7" type="ORF">SLNSH_04265</name>
</gene>
<evidence type="ECO:0000256" key="5">
    <source>
        <dbReference type="ARBA" id="ARBA00023136"/>
    </source>
</evidence>
<keyword evidence="5 6" id="KW-0472">Membrane</keyword>
<accession>A0A2T1HY40</accession>
<name>A0A2T1HY40_9HYPH</name>
<dbReference type="Pfam" id="PF03739">
    <property type="entry name" value="LptF_LptG"/>
    <property type="match status" value="1"/>
</dbReference>
<evidence type="ECO:0000313" key="8">
    <source>
        <dbReference type="Proteomes" id="UP000239772"/>
    </source>
</evidence>
<keyword evidence="4 6" id="KW-1133">Transmembrane helix</keyword>
<dbReference type="AlphaFoldDB" id="A0A2T1HY40"/>
<keyword evidence="8" id="KW-1185">Reference proteome</keyword>
<protein>
    <recommendedName>
        <fullName evidence="9">Permease</fullName>
    </recommendedName>
</protein>
<dbReference type="GO" id="GO:0005886">
    <property type="term" value="C:plasma membrane"/>
    <property type="evidence" value="ECO:0007669"/>
    <property type="project" value="UniProtKB-SubCell"/>
</dbReference>
<feature type="transmembrane region" description="Helical" evidence="6">
    <location>
        <begin position="98"/>
        <end position="120"/>
    </location>
</feature>
<organism evidence="7 8">
    <name type="scientific">Alsobacter soli</name>
    <dbReference type="NCBI Taxonomy" id="2109933"/>
    <lineage>
        <taxon>Bacteria</taxon>
        <taxon>Pseudomonadati</taxon>
        <taxon>Pseudomonadota</taxon>
        <taxon>Alphaproteobacteria</taxon>
        <taxon>Hyphomicrobiales</taxon>
        <taxon>Alsobacteraceae</taxon>
        <taxon>Alsobacter</taxon>
    </lineage>
</organism>
<evidence type="ECO:0008006" key="9">
    <source>
        <dbReference type="Google" id="ProtNLM"/>
    </source>
</evidence>
<evidence type="ECO:0000313" key="7">
    <source>
        <dbReference type="EMBL" id="PSC06498.1"/>
    </source>
</evidence>
<sequence length="386" mass="40792">MLFSRQAVRQMLTTYLIAFSALLGVFAIEKFDFILRTALTYRLGPRSFLVLFGAMMPTIMDAVAPIAALVATYLVVLQKREGREFLILSAAGSGGRPRIEIAAAMACVALFSSLGVAGFLKPLASHVFRSEYEAALAGVVGRGAETGQFFDARDTVLHVWGDPSPVGRKMRVFSFDGDRLDQVFASNCADMRVEGGRLLVDACEARVFAFKKPESESGEPLPMTPHCRICTDPDGGIDVVRVKGAGSRREFDVNTLFPPEVSSRQDELTLPALLARRDTVFLSRSNGRKGTIIVQQAIVSALGVGLAFLAAAGTTARTRFLALPAAIALLLGCLVLAGSGAFAPADGSAVAAALATAALAALSLGGLVLSAVVTRPMLTAPRLVRS</sequence>
<dbReference type="InterPro" id="IPR005495">
    <property type="entry name" value="LptG/LptF_permease"/>
</dbReference>
<proteinExistence type="predicted"/>
<reference evidence="8" key="1">
    <citation type="submission" date="2018-03" db="EMBL/GenBank/DDBJ databases">
        <authorList>
            <person name="Sun L."/>
            <person name="Liu H."/>
            <person name="Chen W."/>
            <person name="Huang K."/>
            <person name="Liu W."/>
            <person name="Gao X."/>
        </authorList>
    </citation>
    <scope>NUCLEOTIDE SEQUENCE [LARGE SCALE GENOMIC DNA]</scope>
    <source>
        <strain evidence="8">SH9</strain>
    </source>
</reference>
<evidence type="ECO:0000256" key="3">
    <source>
        <dbReference type="ARBA" id="ARBA00022692"/>
    </source>
</evidence>
<feature type="transmembrane region" description="Helical" evidence="6">
    <location>
        <begin position="293"/>
        <end position="313"/>
    </location>
</feature>